<dbReference type="GO" id="GO:0003964">
    <property type="term" value="F:RNA-directed DNA polymerase activity"/>
    <property type="evidence" value="ECO:0007669"/>
    <property type="project" value="UniProtKB-KW"/>
</dbReference>
<dbReference type="PANTHER" id="PTHR42648">
    <property type="entry name" value="TRANSPOSASE, PUTATIVE-RELATED"/>
    <property type="match status" value="1"/>
</dbReference>
<keyword evidence="9" id="KW-0233">DNA recombination</keyword>
<dbReference type="EMBL" id="BSXT01003084">
    <property type="protein sequence ID" value="GMF52393.1"/>
    <property type="molecule type" value="Genomic_DNA"/>
</dbReference>
<evidence type="ECO:0000313" key="10">
    <source>
        <dbReference type="EMBL" id="GMF52393.1"/>
    </source>
</evidence>
<keyword evidence="6" id="KW-0229">DNA integration</keyword>
<evidence type="ECO:0000256" key="3">
    <source>
        <dbReference type="ARBA" id="ARBA00022759"/>
    </source>
</evidence>
<evidence type="ECO:0000256" key="5">
    <source>
        <dbReference type="ARBA" id="ARBA00022842"/>
    </source>
</evidence>
<keyword evidence="4" id="KW-0378">Hydrolase</keyword>
<dbReference type="GO" id="GO:0016787">
    <property type="term" value="F:hydrolase activity"/>
    <property type="evidence" value="ECO:0007669"/>
    <property type="project" value="UniProtKB-KW"/>
</dbReference>
<keyword evidence="7" id="KW-0695">RNA-directed DNA polymerase</keyword>
<evidence type="ECO:0000256" key="8">
    <source>
        <dbReference type="ARBA" id="ARBA00022932"/>
    </source>
</evidence>
<gene>
    <name evidence="10" type="ORF">Pfra01_002143600</name>
</gene>
<keyword evidence="2" id="KW-0479">Metal-binding</keyword>
<evidence type="ECO:0000256" key="9">
    <source>
        <dbReference type="ARBA" id="ARBA00023172"/>
    </source>
</evidence>
<evidence type="ECO:0000256" key="1">
    <source>
        <dbReference type="ARBA" id="ARBA00022722"/>
    </source>
</evidence>
<dbReference type="GO" id="GO:0003887">
    <property type="term" value="F:DNA-directed DNA polymerase activity"/>
    <property type="evidence" value="ECO:0007669"/>
    <property type="project" value="UniProtKB-KW"/>
</dbReference>
<evidence type="ECO:0000256" key="2">
    <source>
        <dbReference type="ARBA" id="ARBA00022723"/>
    </source>
</evidence>
<dbReference type="GO" id="GO:0006310">
    <property type="term" value="P:DNA recombination"/>
    <property type="evidence" value="ECO:0007669"/>
    <property type="project" value="UniProtKB-KW"/>
</dbReference>
<evidence type="ECO:0000256" key="7">
    <source>
        <dbReference type="ARBA" id="ARBA00022918"/>
    </source>
</evidence>
<protein>
    <submittedName>
        <fullName evidence="10">Unnamed protein product</fullName>
    </submittedName>
</protein>
<dbReference type="GO" id="GO:0015074">
    <property type="term" value="P:DNA integration"/>
    <property type="evidence" value="ECO:0007669"/>
    <property type="project" value="UniProtKB-KW"/>
</dbReference>
<keyword evidence="3" id="KW-0255">Endonuclease</keyword>
<sequence length="161" mass="18047">MGYQALKAIQERGAVQGLKSKKDMETYGCVPCEVAQAKSMSFGPKKQLPFELWGEALLIVIDTINVTPSRVIEGKSPHEMIYEEKPDVSHLRTWGCAVDVFVMADKNRKMEKLKKKKVPGLLIGYPHKTKGYKWMSAIDGKIRTAQGANITFREGYTIAKV</sequence>
<dbReference type="PANTHER" id="PTHR42648:SF11">
    <property type="entry name" value="TRANSPOSON TY4-P GAG-POL POLYPROTEIN"/>
    <property type="match status" value="1"/>
</dbReference>
<dbReference type="InterPro" id="IPR039537">
    <property type="entry name" value="Retrotran_Ty1/copia-like"/>
</dbReference>
<dbReference type="AlphaFoldDB" id="A0A9W7D1P9"/>
<accession>A0A9W7D1P9</accession>
<reference evidence="10" key="1">
    <citation type="submission" date="2023-04" db="EMBL/GenBank/DDBJ databases">
        <title>Phytophthora fragariaefolia NBRC 109709.</title>
        <authorList>
            <person name="Ichikawa N."/>
            <person name="Sato H."/>
            <person name="Tonouchi N."/>
        </authorList>
    </citation>
    <scope>NUCLEOTIDE SEQUENCE</scope>
    <source>
        <strain evidence="10">NBRC 109709</strain>
    </source>
</reference>
<evidence type="ECO:0000256" key="4">
    <source>
        <dbReference type="ARBA" id="ARBA00022801"/>
    </source>
</evidence>
<keyword evidence="8" id="KW-0548">Nucleotidyltransferase</keyword>
<comment type="caution">
    <text evidence="10">The sequence shown here is derived from an EMBL/GenBank/DDBJ whole genome shotgun (WGS) entry which is preliminary data.</text>
</comment>
<dbReference type="Proteomes" id="UP001165121">
    <property type="component" value="Unassembled WGS sequence"/>
</dbReference>
<keyword evidence="11" id="KW-1185">Reference proteome</keyword>
<keyword evidence="8" id="KW-0239">DNA-directed DNA polymerase</keyword>
<dbReference type="OrthoDB" id="89942at2759"/>
<dbReference type="GO" id="GO:0004519">
    <property type="term" value="F:endonuclease activity"/>
    <property type="evidence" value="ECO:0007669"/>
    <property type="project" value="UniProtKB-KW"/>
</dbReference>
<evidence type="ECO:0000256" key="6">
    <source>
        <dbReference type="ARBA" id="ARBA00022908"/>
    </source>
</evidence>
<proteinExistence type="predicted"/>
<keyword evidence="1" id="KW-0540">Nuclease</keyword>
<keyword evidence="5" id="KW-0460">Magnesium</keyword>
<organism evidence="10 11">
    <name type="scientific">Phytophthora fragariaefolia</name>
    <dbReference type="NCBI Taxonomy" id="1490495"/>
    <lineage>
        <taxon>Eukaryota</taxon>
        <taxon>Sar</taxon>
        <taxon>Stramenopiles</taxon>
        <taxon>Oomycota</taxon>
        <taxon>Peronosporomycetes</taxon>
        <taxon>Peronosporales</taxon>
        <taxon>Peronosporaceae</taxon>
        <taxon>Phytophthora</taxon>
    </lineage>
</organism>
<keyword evidence="8" id="KW-0808">Transferase</keyword>
<evidence type="ECO:0000313" key="11">
    <source>
        <dbReference type="Proteomes" id="UP001165121"/>
    </source>
</evidence>
<dbReference type="GO" id="GO:0046872">
    <property type="term" value="F:metal ion binding"/>
    <property type="evidence" value="ECO:0007669"/>
    <property type="project" value="UniProtKB-KW"/>
</dbReference>
<name>A0A9W7D1P9_9STRA</name>